<keyword evidence="10 12" id="KW-0472">Membrane</keyword>
<keyword evidence="16" id="KW-1185">Reference proteome</keyword>
<evidence type="ECO:0000256" key="3">
    <source>
        <dbReference type="ARBA" id="ARBA00012438"/>
    </source>
</evidence>
<evidence type="ECO:0000256" key="4">
    <source>
        <dbReference type="ARBA" id="ARBA00022553"/>
    </source>
</evidence>
<proteinExistence type="predicted"/>
<name>A0ABS2LEC2_9CELL</name>
<comment type="subcellular location">
    <subcellularLocation>
        <location evidence="2">Cell membrane</location>
    </subcellularLocation>
</comment>
<dbReference type="SUPFAM" id="SSF55874">
    <property type="entry name" value="ATPase domain of HSP90 chaperone/DNA topoisomerase II/histidine kinase"/>
    <property type="match status" value="1"/>
</dbReference>
<dbReference type="SMART" id="SM00388">
    <property type="entry name" value="HisKA"/>
    <property type="match status" value="1"/>
</dbReference>
<feature type="region of interest" description="Disordered" evidence="11">
    <location>
        <begin position="318"/>
        <end position="337"/>
    </location>
</feature>
<evidence type="ECO:0000256" key="10">
    <source>
        <dbReference type="ARBA" id="ARBA00023136"/>
    </source>
</evidence>
<dbReference type="PANTHER" id="PTHR45436:SF5">
    <property type="entry name" value="SENSOR HISTIDINE KINASE TRCS"/>
    <property type="match status" value="1"/>
</dbReference>
<evidence type="ECO:0000256" key="5">
    <source>
        <dbReference type="ARBA" id="ARBA00022679"/>
    </source>
</evidence>
<gene>
    <name evidence="15" type="ORF">JOD49_001676</name>
</gene>
<dbReference type="CDD" id="cd00075">
    <property type="entry name" value="HATPase"/>
    <property type="match status" value="1"/>
</dbReference>
<dbReference type="PROSITE" id="PS50885">
    <property type="entry name" value="HAMP"/>
    <property type="match status" value="1"/>
</dbReference>
<feature type="domain" description="Histidine kinase" evidence="13">
    <location>
        <begin position="153"/>
        <end position="375"/>
    </location>
</feature>
<comment type="caution">
    <text evidence="15">The sequence shown here is derived from an EMBL/GenBank/DDBJ whole genome shotgun (WGS) entry which is preliminary data.</text>
</comment>
<evidence type="ECO:0000259" key="14">
    <source>
        <dbReference type="PROSITE" id="PS50885"/>
    </source>
</evidence>
<keyword evidence="4" id="KW-0597">Phosphoprotein</keyword>
<evidence type="ECO:0000256" key="1">
    <source>
        <dbReference type="ARBA" id="ARBA00000085"/>
    </source>
</evidence>
<dbReference type="InterPro" id="IPR005467">
    <property type="entry name" value="His_kinase_dom"/>
</dbReference>
<dbReference type="CDD" id="cd06225">
    <property type="entry name" value="HAMP"/>
    <property type="match status" value="1"/>
</dbReference>
<keyword evidence="9" id="KW-0902">Two-component regulatory system</keyword>
<dbReference type="Pfam" id="PF02518">
    <property type="entry name" value="HATPase_c"/>
    <property type="match status" value="1"/>
</dbReference>
<evidence type="ECO:0000256" key="11">
    <source>
        <dbReference type="SAM" id="MobiDB-lite"/>
    </source>
</evidence>
<evidence type="ECO:0000313" key="16">
    <source>
        <dbReference type="Proteomes" id="UP000698059"/>
    </source>
</evidence>
<dbReference type="EC" id="2.7.13.3" evidence="3"/>
<keyword evidence="7 15" id="KW-0418">Kinase</keyword>
<dbReference type="SMART" id="SM00387">
    <property type="entry name" value="HATPase_c"/>
    <property type="match status" value="1"/>
</dbReference>
<dbReference type="PANTHER" id="PTHR45436">
    <property type="entry name" value="SENSOR HISTIDINE KINASE YKOH"/>
    <property type="match status" value="1"/>
</dbReference>
<dbReference type="Pfam" id="PF00512">
    <property type="entry name" value="HisKA"/>
    <property type="match status" value="1"/>
</dbReference>
<organism evidence="15 16">
    <name type="scientific">Oerskovia jenensis</name>
    <dbReference type="NCBI Taxonomy" id="162169"/>
    <lineage>
        <taxon>Bacteria</taxon>
        <taxon>Bacillati</taxon>
        <taxon>Actinomycetota</taxon>
        <taxon>Actinomycetes</taxon>
        <taxon>Micrococcales</taxon>
        <taxon>Cellulomonadaceae</taxon>
        <taxon>Oerskovia</taxon>
    </lineage>
</organism>
<dbReference type="PROSITE" id="PS50109">
    <property type="entry name" value="HIS_KIN"/>
    <property type="match status" value="1"/>
</dbReference>
<evidence type="ECO:0000256" key="12">
    <source>
        <dbReference type="SAM" id="Phobius"/>
    </source>
</evidence>
<dbReference type="GO" id="GO:0004673">
    <property type="term" value="F:protein histidine kinase activity"/>
    <property type="evidence" value="ECO:0007669"/>
    <property type="project" value="UniProtKB-EC"/>
</dbReference>
<dbReference type="SUPFAM" id="SSF158472">
    <property type="entry name" value="HAMP domain-like"/>
    <property type="match status" value="1"/>
</dbReference>
<dbReference type="SUPFAM" id="SSF47384">
    <property type="entry name" value="Homodimeric domain of signal transducing histidine kinase"/>
    <property type="match status" value="1"/>
</dbReference>
<dbReference type="InterPro" id="IPR003661">
    <property type="entry name" value="HisK_dim/P_dom"/>
</dbReference>
<feature type="transmembrane region" description="Helical" evidence="12">
    <location>
        <begin position="12"/>
        <end position="35"/>
    </location>
</feature>
<evidence type="ECO:0000256" key="9">
    <source>
        <dbReference type="ARBA" id="ARBA00023012"/>
    </source>
</evidence>
<comment type="catalytic activity">
    <reaction evidence="1">
        <text>ATP + protein L-histidine = ADP + protein N-phospho-L-histidine.</text>
        <dbReference type="EC" id="2.7.13.3"/>
    </reaction>
</comment>
<dbReference type="InterPro" id="IPR003594">
    <property type="entry name" value="HATPase_dom"/>
</dbReference>
<dbReference type="InterPro" id="IPR050428">
    <property type="entry name" value="TCS_sensor_his_kinase"/>
</dbReference>
<dbReference type="InterPro" id="IPR036097">
    <property type="entry name" value="HisK_dim/P_sf"/>
</dbReference>
<evidence type="ECO:0000313" key="15">
    <source>
        <dbReference type="EMBL" id="MBM7478756.1"/>
    </source>
</evidence>
<feature type="domain" description="HAMP" evidence="14">
    <location>
        <begin position="89"/>
        <end position="145"/>
    </location>
</feature>
<dbReference type="Gene3D" id="1.10.287.130">
    <property type="match status" value="1"/>
</dbReference>
<dbReference type="Gene3D" id="3.30.565.10">
    <property type="entry name" value="Histidine kinase-like ATPase, C-terminal domain"/>
    <property type="match status" value="1"/>
</dbReference>
<evidence type="ECO:0000259" key="13">
    <source>
        <dbReference type="PROSITE" id="PS50109"/>
    </source>
</evidence>
<evidence type="ECO:0000256" key="6">
    <source>
        <dbReference type="ARBA" id="ARBA00022692"/>
    </source>
</evidence>
<keyword evidence="6 12" id="KW-0812">Transmembrane</keyword>
<keyword evidence="8 12" id="KW-1133">Transmembrane helix</keyword>
<dbReference type="InterPro" id="IPR004358">
    <property type="entry name" value="Sig_transdc_His_kin-like_C"/>
</dbReference>
<dbReference type="InterPro" id="IPR036890">
    <property type="entry name" value="HATPase_C_sf"/>
</dbReference>
<sequence length="391" mass="42044">MRILRQTARLRLTLSYVAFLLAAGLAMSVIVYAVMRFVPNYPLTAANPSDAHLYIASRGTILDSLIQACTVAMGVLAVVGTAGGWLVAGRVLRPLADLNTAAQVAASGDLSHRISARDTRRGRDEFTDLADTFDTMLERLERSFATQQRFAANASHELRTPLAVTQTMLDVARADPDAVDLSRLLERLDVTNRRASDLVAALLQLAALDRAPIARTPVDLDVVVEDAVDDVAREATDRGVRIAVESTPAIVPGDEVLLARVVDNLLRNAIRHNLPHGGWVTIRLEDTAPVVLTVENSGRPLTEDGLRIALEPFARQVDQPAHARTAQHDTRPDRSSNGLGLAIVAKIVEAHRGRLRVTARPGGGAVVRVELSRGAARAGTRRPTGDDVGPA</sequence>
<evidence type="ECO:0000256" key="2">
    <source>
        <dbReference type="ARBA" id="ARBA00004236"/>
    </source>
</evidence>
<dbReference type="EMBL" id="JAFBBO010000001">
    <property type="protein sequence ID" value="MBM7478756.1"/>
    <property type="molecule type" value="Genomic_DNA"/>
</dbReference>
<dbReference type="PRINTS" id="PR00344">
    <property type="entry name" value="BCTRLSENSOR"/>
</dbReference>
<protein>
    <recommendedName>
        <fullName evidence="3">histidine kinase</fullName>
        <ecNumber evidence="3">2.7.13.3</ecNumber>
    </recommendedName>
</protein>
<dbReference type="InterPro" id="IPR003660">
    <property type="entry name" value="HAMP_dom"/>
</dbReference>
<evidence type="ECO:0000256" key="7">
    <source>
        <dbReference type="ARBA" id="ARBA00022777"/>
    </source>
</evidence>
<dbReference type="RefSeq" id="WP_205306776.1">
    <property type="nucleotide sequence ID" value="NZ_BAAAVF010000026.1"/>
</dbReference>
<evidence type="ECO:0000256" key="8">
    <source>
        <dbReference type="ARBA" id="ARBA00022989"/>
    </source>
</evidence>
<dbReference type="Gene3D" id="6.10.340.10">
    <property type="match status" value="1"/>
</dbReference>
<dbReference type="SMART" id="SM00304">
    <property type="entry name" value="HAMP"/>
    <property type="match status" value="1"/>
</dbReference>
<keyword evidence="5 15" id="KW-0808">Transferase</keyword>
<accession>A0ABS2LEC2</accession>
<dbReference type="Pfam" id="PF00672">
    <property type="entry name" value="HAMP"/>
    <property type="match status" value="1"/>
</dbReference>
<dbReference type="CDD" id="cd00082">
    <property type="entry name" value="HisKA"/>
    <property type="match status" value="1"/>
</dbReference>
<reference evidence="15 16" key="1">
    <citation type="submission" date="2021-01" db="EMBL/GenBank/DDBJ databases">
        <title>Sequencing the genomes of 1000 actinobacteria strains.</title>
        <authorList>
            <person name="Klenk H.-P."/>
        </authorList>
    </citation>
    <scope>NUCLEOTIDE SEQUENCE [LARGE SCALE GENOMIC DNA]</scope>
    <source>
        <strain evidence="15 16">DSM 46000</strain>
    </source>
</reference>
<dbReference type="Proteomes" id="UP000698059">
    <property type="component" value="Unassembled WGS sequence"/>
</dbReference>